<keyword evidence="5" id="KW-0808">Transferase</keyword>
<evidence type="ECO:0000313" key="5">
    <source>
        <dbReference type="EMBL" id="KAF2716127.1"/>
    </source>
</evidence>
<evidence type="ECO:0000259" key="4">
    <source>
        <dbReference type="PROSITE" id="PS50075"/>
    </source>
</evidence>
<gene>
    <name evidence="5" type="ORF">K431DRAFT_298920</name>
</gene>
<dbReference type="InterPro" id="IPR001242">
    <property type="entry name" value="Condensation_dom"/>
</dbReference>
<sequence>MGLDSTGNVSILSPKEQKICNSWATVLNLDSGGIGSKRSFLSLGGDSIMAMQVVSACRAGGLYISVSDVLISQNIIELASRSTLRAPQTIVKAAQSGVPFDLSPIQRVHFLLSNGSEDDFGQKYILKLKEYIDFQKLEQAIEHIVKKHGMLRVRFSESKTSGWMQTISDDVKSSYRFRVTRANGLEENDEPSQTFFNIRRGPLLVVNVNIPTEGGLATVCLFCHHLVVDLVSWNIILADLEDFLRGRKSEDAGSISFQTLQFLHHRQIGTPDFRQPNVLLPCKRLPADLAYWGLSSRENTYGQTEGIDFELDEARTCQLLSGCHAALNSKPLDVLLGSLALSFSYAFPDRTVPTIFNESHGRDLWDRQIDLSRTVGWFTTLHPIHLPFDRNTSVLDAIRQAKDARHEAMKQGEAGVVQFDAIVTNDNSWCEVLFNFMGLSRQFERKEALWTREPGSGMDFGSTKSQRYGVFEISVIVQNNCAHFHIAYNRHMNTPAKIEKWSALWKHCLEMSIHSLMEAPLQYTLSDFPLVGFDYKELSSVVGRVTHGLEDHSTSLEMICPVLPIQRAMLLSQQKSPAYYHTQILLKCLSKRGPIDILRISEAWQSTVRQHAMLRTVFMEKETSPTDFYQIVLKDWKPKIVVLHNTAKLKTPTDVFGNHHLQEAFHPPHFLTIIEKDSTVYLYLEIDHTISDYSSVALYQRDLLRAYDGELQSRQARPFYQVPQLLAADQDPKGITYWREYLQSMPTQSLLPQLGSMNNPGTFLSETQEFMSPLDLYIAAQNASVTISTLIRLAWALTLHRRTNQAGVFFDYIVSGRGSSTAEVEDIAGPFITIIPYRQILRKTDGIKSLLQAIQQDFANGIEYQQSALSTMANLGWKCDTLVNCRKVLPSHTTISDRIQLDFIAEIDPFDYSIVLEIDEADGSVHTKLSYWSEKLSMQDARGLLWEFDRTLMILTQEIDGTVEDVSNEGVVMSRPEQGLDVQLECGLVKL</sequence>
<dbReference type="AlphaFoldDB" id="A0A9P4UHU2"/>
<dbReference type="PROSITE" id="PS50075">
    <property type="entry name" value="CARRIER"/>
    <property type="match status" value="1"/>
</dbReference>
<dbReference type="InterPro" id="IPR023213">
    <property type="entry name" value="CAT-like_dom_sf"/>
</dbReference>
<dbReference type="FunFam" id="3.30.559.30:FF:000002">
    <property type="entry name" value="Nonribosomal peptide synthase Pes1"/>
    <property type="match status" value="1"/>
</dbReference>
<dbReference type="PANTHER" id="PTHR45398">
    <property type="match status" value="1"/>
</dbReference>
<name>A0A9P4UHU2_9PEZI</name>
<comment type="caution">
    <text evidence="5">The sequence shown here is derived from an EMBL/GenBank/DDBJ whole genome shotgun (WGS) entry which is preliminary data.</text>
</comment>
<keyword evidence="2" id="KW-0597">Phosphoprotein</keyword>
<accession>A0A9P4UHU2</accession>
<evidence type="ECO:0000256" key="1">
    <source>
        <dbReference type="ARBA" id="ARBA00022450"/>
    </source>
</evidence>
<dbReference type="Gene3D" id="1.10.1200.10">
    <property type="entry name" value="ACP-like"/>
    <property type="match status" value="1"/>
</dbReference>
<evidence type="ECO:0000256" key="3">
    <source>
        <dbReference type="ARBA" id="ARBA00029454"/>
    </source>
</evidence>
<dbReference type="Gene3D" id="3.30.559.10">
    <property type="entry name" value="Chloramphenicol acetyltransferase-like domain"/>
    <property type="match status" value="2"/>
</dbReference>
<dbReference type="InterPro" id="IPR009081">
    <property type="entry name" value="PP-bd_ACP"/>
</dbReference>
<proteinExistence type="inferred from homology"/>
<dbReference type="SUPFAM" id="SSF52777">
    <property type="entry name" value="CoA-dependent acyltransferases"/>
    <property type="match status" value="4"/>
</dbReference>
<dbReference type="EMBL" id="MU003893">
    <property type="protein sequence ID" value="KAF2716127.1"/>
    <property type="molecule type" value="Genomic_DNA"/>
</dbReference>
<comment type="similarity">
    <text evidence="3">Belongs to the NRP synthetase family.</text>
</comment>
<keyword evidence="6" id="KW-1185">Reference proteome</keyword>
<dbReference type="PANTHER" id="PTHR45398:SF1">
    <property type="entry name" value="ENZYME, PUTATIVE (JCVI)-RELATED"/>
    <property type="match status" value="1"/>
</dbReference>
<protein>
    <submittedName>
        <fullName evidence="5">CoA-dependent acyltransferase</fullName>
    </submittedName>
</protein>
<dbReference type="OrthoDB" id="416786at2759"/>
<evidence type="ECO:0000256" key="2">
    <source>
        <dbReference type="ARBA" id="ARBA00022553"/>
    </source>
</evidence>
<reference evidence="5" key="1">
    <citation type="journal article" date="2020" name="Stud. Mycol.">
        <title>101 Dothideomycetes genomes: a test case for predicting lifestyles and emergence of pathogens.</title>
        <authorList>
            <person name="Haridas S."/>
            <person name="Albert R."/>
            <person name="Binder M."/>
            <person name="Bloem J."/>
            <person name="Labutti K."/>
            <person name="Salamov A."/>
            <person name="Andreopoulos B."/>
            <person name="Baker S."/>
            <person name="Barry K."/>
            <person name="Bills G."/>
            <person name="Bluhm B."/>
            <person name="Cannon C."/>
            <person name="Castanera R."/>
            <person name="Culley D."/>
            <person name="Daum C."/>
            <person name="Ezra D."/>
            <person name="Gonzalez J."/>
            <person name="Henrissat B."/>
            <person name="Kuo A."/>
            <person name="Liang C."/>
            <person name="Lipzen A."/>
            <person name="Lutzoni F."/>
            <person name="Magnuson J."/>
            <person name="Mondo S."/>
            <person name="Nolan M."/>
            <person name="Ohm R."/>
            <person name="Pangilinan J."/>
            <person name="Park H.-J."/>
            <person name="Ramirez L."/>
            <person name="Alfaro M."/>
            <person name="Sun H."/>
            <person name="Tritt A."/>
            <person name="Yoshinaga Y."/>
            <person name="Zwiers L.-H."/>
            <person name="Turgeon B."/>
            <person name="Goodwin S."/>
            <person name="Spatafora J."/>
            <person name="Crous P."/>
            <person name="Grigoriev I."/>
        </authorList>
    </citation>
    <scope>NUCLEOTIDE SEQUENCE</scope>
    <source>
        <strain evidence="5">CBS 116435</strain>
    </source>
</reference>
<organism evidence="5 6">
    <name type="scientific">Polychaeton citri CBS 116435</name>
    <dbReference type="NCBI Taxonomy" id="1314669"/>
    <lineage>
        <taxon>Eukaryota</taxon>
        <taxon>Fungi</taxon>
        <taxon>Dikarya</taxon>
        <taxon>Ascomycota</taxon>
        <taxon>Pezizomycotina</taxon>
        <taxon>Dothideomycetes</taxon>
        <taxon>Dothideomycetidae</taxon>
        <taxon>Capnodiales</taxon>
        <taxon>Capnodiaceae</taxon>
        <taxon>Polychaeton</taxon>
    </lineage>
</organism>
<keyword evidence="1" id="KW-0596">Phosphopantetheine</keyword>
<dbReference type="Pfam" id="PF00668">
    <property type="entry name" value="Condensation"/>
    <property type="match status" value="2"/>
</dbReference>
<dbReference type="SUPFAM" id="SSF47336">
    <property type="entry name" value="ACP-like"/>
    <property type="match status" value="1"/>
</dbReference>
<evidence type="ECO:0000313" key="6">
    <source>
        <dbReference type="Proteomes" id="UP000799441"/>
    </source>
</evidence>
<dbReference type="InterPro" id="IPR036736">
    <property type="entry name" value="ACP-like_sf"/>
</dbReference>
<dbReference type="GO" id="GO:0016746">
    <property type="term" value="F:acyltransferase activity"/>
    <property type="evidence" value="ECO:0007669"/>
    <property type="project" value="UniProtKB-KW"/>
</dbReference>
<keyword evidence="5" id="KW-0012">Acyltransferase</keyword>
<dbReference type="Gene3D" id="3.30.559.30">
    <property type="entry name" value="Nonribosomal peptide synthetase, condensation domain"/>
    <property type="match status" value="2"/>
</dbReference>
<feature type="domain" description="Carrier" evidence="4">
    <location>
        <begin position="10"/>
        <end position="86"/>
    </location>
</feature>
<dbReference type="Pfam" id="PF00550">
    <property type="entry name" value="PP-binding"/>
    <property type="match status" value="1"/>
</dbReference>
<dbReference type="Proteomes" id="UP000799441">
    <property type="component" value="Unassembled WGS sequence"/>
</dbReference>